<protein>
    <recommendedName>
        <fullName evidence="3">GH18 domain-containing protein</fullName>
    </recommendedName>
</protein>
<keyword evidence="1" id="KW-0378">Hydrolase</keyword>
<comment type="caution">
    <text evidence="4">The sequence shown here is derived from an EMBL/GenBank/DDBJ whole genome shotgun (WGS) entry which is preliminary data.</text>
</comment>
<dbReference type="InterPro" id="IPR011583">
    <property type="entry name" value="Chitinase_II/V-like_cat"/>
</dbReference>
<dbReference type="Gene3D" id="3.10.50.10">
    <property type="match status" value="1"/>
</dbReference>
<dbReference type="GO" id="GO:0016798">
    <property type="term" value="F:hydrolase activity, acting on glycosyl bonds"/>
    <property type="evidence" value="ECO:0007669"/>
    <property type="project" value="UniProtKB-KW"/>
</dbReference>
<sequence length="249" mass="28466">MSKMVEDYKFLGINFDFEYMGDAPLNLSQKYTNYIEYMSTKFKEDVDYNFQIVVSVFADSAKKPRLTDISSLSKSSLDYIFIMAYDFFVPTSPTSGPIAPIGGAPDRYKYDLSLMFEDFKAKAPSTKLILGIAFYGHNWVVQNHSPLATRIPGNNYLGYSISQNYKDIKKKIDEEGLKVGWDAIAQAPFINYYKGSVARKIYFENEKSISKKIELAKQYSYAGIGIWALGYDGKYENLINLYKNFLESN</sequence>
<gene>
    <name evidence="4" type="ORF">ENJ78_00080</name>
</gene>
<reference evidence="4" key="1">
    <citation type="journal article" date="2020" name="mSystems">
        <title>Genome- and Community-Level Interaction Insights into Carbon Utilization and Element Cycling Functions of Hydrothermarchaeota in Hydrothermal Sediment.</title>
        <authorList>
            <person name="Zhou Z."/>
            <person name="Liu Y."/>
            <person name="Xu W."/>
            <person name="Pan J."/>
            <person name="Luo Z.H."/>
            <person name="Li M."/>
        </authorList>
    </citation>
    <scope>NUCLEOTIDE SEQUENCE [LARGE SCALE GENOMIC DNA]</scope>
    <source>
        <strain evidence="4">HyVt-517</strain>
    </source>
</reference>
<evidence type="ECO:0000256" key="2">
    <source>
        <dbReference type="ARBA" id="ARBA00023295"/>
    </source>
</evidence>
<dbReference type="InterPro" id="IPR001223">
    <property type="entry name" value="Glyco_hydro18_cat"/>
</dbReference>
<dbReference type="SMART" id="SM00636">
    <property type="entry name" value="Glyco_18"/>
    <property type="match status" value="1"/>
</dbReference>
<evidence type="ECO:0000313" key="4">
    <source>
        <dbReference type="EMBL" id="HHH14090.1"/>
    </source>
</evidence>
<organism evidence="4">
    <name type="scientific">candidate division WWE3 bacterium</name>
    <dbReference type="NCBI Taxonomy" id="2053526"/>
    <lineage>
        <taxon>Bacteria</taxon>
        <taxon>Katanobacteria</taxon>
    </lineage>
</organism>
<evidence type="ECO:0000256" key="1">
    <source>
        <dbReference type="ARBA" id="ARBA00022801"/>
    </source>
</evidence>
<dbReference type="InterPro" id="IPR017853">
    <property type="entry name" value="GH"/>
</dbReference>
<dbReference type="Pfam" id="PF00704">
    <property type="entry name" value="Glyco_hydro_18"/>
    <property type="match status" value="1"/>
</dbReference>
<dbReference type="InterPro" id="IPR051887">
    <property type="entry name" value="GH18_Domain-Containing"/>
</dbReference>
<dbReference type="GO" id="GO:0008061">
    <property type="term" value="F:chitin binding"/>
    <property type="evidence" value="ECO:0007669"/>
    <property type="project" value="InterPro"/>
</dbReference>
<dbReference type="SUPFAM" id="SSF51445">
    <property type="entry name" value="(Trans)glycosidases"/>
    <property type="match status" value="1"/>
</dbReference>
<feature type="domain" description="GH18" evidence="3">
    <location>
        <begin position="1"/>
        <end position="249"/>
    </location>
</feature>
<name>A0A7V5MGY6_UNCKA</name>
<keyword evidence="2" id="KW-0326">Glycosidase</keyword>
<dbReference type="Proteomes" id="UP000886106">
    <property type="component" value="Unassembled WGS sequence"/>
</dbReference>
<proteinExistence type="predicted"/>
<dbReference type="Gene3D" id="3.20.20.80">
    <property type="entry name" value="Glycosidases"/>
    <property type="match status" value="1"/>
</dbReference>
<dbReference type="GO" id="GO:0009313">
    <property type="term" value="P:oligosaccharide catabolic process"/>
    <property type="evidence" value="ECO:0007669"/>
    <property type="project" value="TreeGrafter"/>
</dbReference>
<dbReference type="PROSITE" id="PS51910">
    <property type="entry name" value="GH18_2"/>
    <property type="match status" value="1"/>
</dbReference>
<dbReference type="PANTHER" id="PTHR46290:SF1">
    <property type="entry name" value="DI-N-ACETYLCHITOBIASE"/>
    <property type="match status" value="1"/>
</dbReference>
<accession>A0A7V5MGY6</accession>
<dbReference type="InterPro" id="IPR029070">
    <property type="entry name" value="Chitinase_insertion_sf"/>
</dbReference>
<evidence type="ECO:0000259" key="3">
    <source>
        <dbReference type="PROSITE" id="PS51910"/>
    </source>
</evidence>
<dbReference type="AlphaFoldDB" id="A0A7V5MGY6"/>
<dbReference type="EMBL" id="DRNS01000006">
    <property type="protein sequence ID" value="HHH14090.1"/>
    <property type="molecule type" value="Genomic_DNA"/>
</dbReference>
<dbReference type="PANTHER" id="PTHR46290">
    <property type="entry name" value="DI-N-ACETYLCHITOBIASE"/>
    <property type="match status" value="1"/>
</dbReference>